<keyword evidence="4" id="KW-0472">Membrane</keyword>
<evidence type="ECO:0000256" key="3">
    <source>
        <dbReference type="ARBA" id="ARBA00023121"/>
    </source>
</evidence>
<accession>A0A2A9ECN9</accession>
<dbReference type="RefSeq" id="WP_098457497.1">
    <property type="nucleotide sequence ID" value="NZ_PDJH01000001.1"/>
</dbReference>
<name>A0A2A9ECN9_9MICO</name>
<dbReference type="GO" id="GO:0012505">
    <property type="term" value="C:endomembrane system"/>
    <property type="evidence" value="ECO:0007669"/>
    <property type="project" value="UniProtKB-ARBA"/>
</dbReference>
<sequence length="224" mass="22797">MLIVEDIALLLTDDATGRGLVDSSRLDLALAGGLLLDMIGAGVARISGPGDEVRAGRVVLTGSAPSGDPLVDGGVSLLAGRRPAKPADVLPRLHKGLRAAVYARLAERGIVRASQERVLGIFPTTRWPAVDSAHEARVRAALRDVLVVGRTPTPLEASLIALLHAVGQVPKVVATDEVPRRELARRAKTVATGNVGGAAVASAIAAVQAGLTAAMVATTAAASS</sequence>
<dbReference type="InterPro" id="IPR008628">
    <property type="entry name" value="GPP34-like"/>
</dbReference>
<dbReference type="Proteomes" id="UP000221394">
    <property type="component" value="Unassembled WGS sequence"/>
</dbReference>
<evidence type="ECO:0000256" key="1">
    <source>
        <dbReference type="ARBA" id="ARBA00004255"/>
    </source>
</evidence>
<dbReference type="GO" id="GO:0005737">
    <property type="term" value="C:cytoplasm"/>
    <property type="evidence" value="ECO:0007669"/>
    <property type="project" value="UniProtKB-ARBA"/>
</dbReference>
<dbReference type="Pfam" id="PF05719">
    <property type="entry name" value="GPP34"/>
    <property type="match status" value="1"/>
</dbReference>
<keyword evidence="3" id="KW-0446">Lipid-binding</keyword>
<proteinExistence type="predicted"/>
<reference evidence="5 6" key="1">
    <citation type="submission" date="2017-10" db="EMBL/GenBank/DDBJ databases">
        <title>Sequencing the genomes of 1000 actinobacteria strains.</title>
        <authorList>
            <person name="Klenk H.-P."/>
        </authorList>
    </citation>
    <scope>NUCLEOTIDE SEQUENCE [LARGE SCALE GENOMIC DNA]</scope>
    <source>
        <strain evidence="5 6">DSM 21574</strain>
    </source>
</reference>
<dbReference type="OrthoDB" id="4962633at2"/>
<evidence type="ECO:0000313" key="6">
    <source>
        <dbReference type="Proteomes" id="UP000221394"/>
    </source>
</evidence>
<dbReference type="AlphaFoldDB" id="A0A2A9ECN9"/>
<dbReference type="InterPro" id="IPR038261">
    <property type="entry name" value="GPP34-like_sf"/>
</dbReference>
<evidence type="ECO:0000256" key="4">
    <source>
        <dbReference type="ARBA" id="ARBA00023136"/>
    </source>
</evidence>
<comment type="subcellular location">
    <subcellularLocation>
        <location evidence="1">Golgi apparatus membrane</location>
        <topology evidence="1">Peripheral membrane protein</topology>
        <orientation evidence="1">Cytoplasmic side</orientation>
    </subcellularLocation>
</comment>
<dbReference type="EMBL" id="PDJH01000001">
    <property type="protein sequence ID" value="PFG36301.1"/>
    <property type="molecule type" value="Genomic_DNA"/>
</dbReference>
<comment type="caution">
    <text evidence="5">The sequence shown here is derived from an EMBL/GenBank/DDBJ whole genome shotgun (WGS) entry which is preliminary data.</text>
</comment>
<evidence type="ECO:0000256" key="2">
    <source>
        <dbReference type="ARBA" id="ARBA00023034"/>
    </source>
</evidence>
<organism evidence="5 6">
    <name type="scientific">Flavimobilis soli</name>
    <dbReference type="NCBI Taxonomy" id="442709"/>
    <lineage>
        <taxon>Bacteria</taxon>
        <taxon>Bacillati</taxon>
        <taxon>Actinomycetota</taxon>
        <taxon>Actinomycetes</taxon>
        <taxon>Micrococcales</taxon>
        <taxon>Jonesiaceae</taxon>
        <taxon>Flavimobilis</taxon>
    </lineage>
</organism>
<dbReference type="Gene3D" id="1.10.3630.10">
    <property type="entry name" value="yeast vps74-n-term truncation variant domain like"/>
    <property type="match status" value="1"/>
</dbReference>
<keyword evidence="2" id="KW-0333">Golgi apparatus</keyword>
<gene>
    <name evidence="5" type="ORF">ATL41_1019</name>
</gene>
<dbReference type="GO" id="GO:0070273">
    <property type="term" value="F:phosphatidylinositol-4-phosphate binding"/>
    <property type="evidence" value="ECO:0007669"/>
    <property type="project" value="InterPro"/>
</dbReference>
<protein>
    <submittedName>
        <fullName evidence="5">Golgi phosphoprotein 3 GPP34</fullName>
    </submittedName>
</protein>
<keyword evidence="6" id="KW-1185">Reference proteome</keyword>
<evidence type="ECO:0000313" key="5">
    <source>
        <dbReference type="EMBL" id="PFG36301.1"/>
    </source>
</evidence>